<reference evidence="2" key="1">
    <citation type="submission" date="2023-07" db="EMBL/GenBank/DDBJ databases">
        <authorList>
            <person name="Aktuganov G."/>
            <person name="Boyko T."/>
            <person name="Delegan Y."/>
            <person name="Galimzianova N."/>
            <person name="Gilvanova E."/>
            <person name="Korobov V."/>
            <person name="Kuzmina L."/>
            <person name="Melentiev A."/>
            <person name="Milman P."/>
            <person name="Ryabova A."/>
            <person name="Stupak E."/>
            <person name="Yasakov T."/>
            <person name="Zharikova N."/>
            <person name="Zhurenko E."/>
        </authorList>
    </citation>
    <scope>NUCLEOTIDE SEQUENCE</scope>
    <source>
        <strain evidence="2">IB-739</strain>
    </source>
</reference>
<proteinExistence type="inferred from homology"/>
<dbReference type="Proteomes" id="UP001168883">
    <property type="component" value="Unassembled WGS sequence"/>
</dbReference>
<accession>A0ABT8VJZ1</accession>
<keyword evidence="3" id="KW-1185">Reference proteome</keyword>
<evidence type="ECO:0000313" key="2">
    <source>
        <dbReference type="EMBL" id="MDO3681293.1"/>
    </source>
</evidence>
<organism evidence="2 3">
    <name type="scientific">Paenibacillus ehimensis</name>
    <dbReference type="NCBI Taxonomy" id="79264"/>
    <lineage>
        <taxon>Bacteria</taxon>
        <taxon>Bacillati</taxon>
        <taxon>Bacillota</taxon>
        <taxon>Bacilli</taxon>
        <taxon>Bacillales</taxon>
        <taxon>Paenibacillaceae</taxon>
        <taxon>Paenibacillus</taxon>
    </lineage>
</organism>
<comment type="caution">
    <text evidence="2">The sequence shown here is derived from an EMBL/GenBank/DDBJ whole genome shotgun (WGS) entry which is preliminary data.</text>
</comment>
<evidence type="ECO:0000313" key="3">
    <source>
        <dbReference type="Proteomes" id="UP001168883"/>
    </source>
</evidence>
<name>A0ABT8VJZ1_9BACL</name>
<dbReference type="Pfam" id="PF03691">
    <property type="entry name" value="UPF0167"/>
    <property type="match status" value="1"/>
</dbReference>
<comment type="similarity">
    <text evidence="1">Belongs to the UPF0167 family.</text>
</comment>
<dbReference type="InterPro" id="IPR005363">
    <property type="entry name" value="UPF0167"/>
</dbReference>
<gene>
    <name evidence="2" type="ORF">Q3C12_30295</name>
</gene>
<dbReference type="RefSeq" id="WP_025845927.1">
    <property type="nucleotide sequence ID" value="NZ_JAUMKJ010000060.1"/>
</dbReference>
<evidence type="ECO:0000256" key="1">
    <source>
        <dbReference type="ARBA" id="ARBA00008525"/>
    </source>
</evidence>
<dbReference type="EMBL" id="JAUMKJ010000060">
    <property type="protein sequence ID" value="MDO3681293.1"/>
    <property type="molecule type" value="Genomic_DNA"/>
</dbReference>
<protein>
    <submittedName>
        <fullName evidence="2">CbrC family protein</fullName>
    </submittedName>
</protein>
<sequence length="200" mass="23312">MCKNGIDETLPHFKYHPNAYRLGLFKQGPARPCTVCSRETNYVYSGPFYCIDDVDAICPWCIHDGQAAQKFNGTFQGAVEYTNGLLSVVFNDDTNQYMYFVGNEQVESIHDRSLHELLFRTPSYSSWQEPQWLRHCDDFCAFIGYFDQDEWMDLKEELHEEMVRLEASYGLSLNHLADDNGLYLFQCLTCGKYRLHTDYS</sequence>